<comment type="caution">
    <text evidence="3">The sequence shown here is derived from an EMBL/GenBank/DDBJ whole genome shotgun (WGS) entry which is preliminary data.</text>
</comment>
<keyword evidence="4" id="KW-1185">Reference proteome</keyword>
<evidence type="ECO:0000313" key="3">
    <source>
        <dbReference type="EMBL" id="CAJ1948907.1"/>
    </source>
</evidence>
<evidence type="ECO:0000256" key="1">
    <source>
        <dbReference type="SAM" id="Coils"/>
    </source>
</evidence>
<proteinExistence type="predicted"/>
<organism evidence="3 4">
    <name type="scientific">Cylindrotheca closterium</name>
    <dbReference type="NCBI Taxonomy" id="2856"/>
    <lineage>
        <taxon>Eukaryota</taxon>
        <taxon>Sar</taxon>
        <taxon>Stramenopiles</taxon>
        <taxon>Ochrophyta</taxon>
        <taxon>Bacillariophyta</taxon>
        <taxon>Bacillariophyceae</taxon>
        <taxon>Bacillariophycidae</taxon>
        <taxon>Bacillariales</taxon>
        <taxon>Bacillariaceae</taxon>
        <taxon>Cylindrotheca</taxon>
    </lineage>
</organism>
<dbReference type="AlphaFoldDB" id="A0AAD2FQN0"/>
<dbReference type="Proteomes" id="UP001295423">
    <property type="component" value="Unassembled WGS sequence"/>
</dbReference>
<accession>A0AAD2FQN0</accession>
<protein>
    <submittedName>
        <fullName evidence="3">Uncharacterized protein</fullName>
    </submittedName>
</protein>
<feature type="coiled-coil region" evidence="1">
    <location>
        <begin position="131"/>
        <end position="158"/>
    </location>
</feature>
<dbReference type="EMBL" id="CAKOGP040001758">
    <property type="protein sequence ID" value="CAJ1948907.1"/>
    <property type="molecule type" value="Genomic_DNA"/>
</dbReference>
<name>A0AAD2FQN0_9STRA</name>
<reference evidence="3" key="1">
    <citation type="submission" date="2023-08" db="EMBL/GenBank/DDBJ databases">
        <authorList>
            <person name="Audoor S."/>
            <person name="Bilcke G."/>
        </authorList>
    </citation>
    <scope>NUCLEOTIDE SEQUENCE</scope>
</reference>
<gene>
    <name evidence="3" type="ORF">CYCCA115_LOCUS11829</name>
</gene>
<evidence type="ECO:0000313" key="4">
    <source>
        <dbReference type="Proteomes" id="UP001295423"/>
    </source>
</evidence>
<evidence type="ECO:0000256" key="2">
    <source>
        <dbReference type="SAM" id="MobiDB-lite"/>
    </source>
</evidence>
<sequence>MTGPTFVPVNNNDMEVNKHTPMLDESTDLESEESSRNGTPNSSRVEPEEQGGFDFATFACCTFGATRGTCPLCHQVIGMSDAFCNLRGPDPNGQGEILAHMECFHRQQRAKAHNATKIQALARGGRARDDLRRERAAREAAARRAFELEREAERAAELAAMEADREQAPKKKKSLAKKLFGCFGSKPAVEEREEPRVTFEDDDSTQ</sequence>
<feature type="region of interest" description="Disordered" evidence="2">
    <location>
        <begin position="1"/>
        <end position="49"/>
    </location>
</feature>
<keyword evidence="1" id="KW-0175">Coiled coil</keyword>
<dbReference type="PROSITE" id="PS50096">
    <property type="entry name" value="IQ"/>
    <property type="match status" value="1"/>
</dbReference>